<organism evidence="2 3">
    <name type="scientific">Devosia soli</name>
    <dbReference type="NCBI Taxonomy" id="361041"/>
    <lineage>
        <taxon>Bacteria</taxon>
        <taxon>Pseudomonadati</taxon>
        <taxon>Pseudomonadota</taxon>
        <taxon>Alphaproteobacteria</taxon>
        <taxon>Hyphomicrobiales</taxon>
        <taxon>Devosiaceae</taxon>
        <taxon>Devosia</taxon>
    </lineage>
</organism>
<reference evidence="2 3" key="1">
    <citation type="submission" date="2015-03" db="EMBL/GenBank/DDBJ databases">
        <authorList>
            <person name="Hassan Y.I."/>
            <person name="Lepp D."/>
            <person name="Zhou T."/>
        </authorList>
    </citation>
    <scope>NUCLEOTIDE SEQUENCE [LARGE SCALE GENOMIC DNA]</scope>
    <source>
        <strain evidence="2 3">GH2-10</strain>
    </source>
</reference>
<evidence type="ECO:0000313" key="3">
    <source>
        <dbReference type="Proteomes" id="UP000033514"/>
    </source>
</evidence>
<accession>A0A0F5LC27</accession>
<dbReference type="AlphaFoldDB" id="A0A0F5LC27"/>
<feature type="compositionally biased region" description="Polar residues" evidence="1">
    <location>
        <begin position="48"/>
        <end position="61"/>
    </location>
</feature>
<sequence>MPKEFGALETEGSLPPETIFEAALLGLQQSIDPLTPQEVARRLRNEWSPPSSGFQLTDKTI</sequence>
<keyword evidence="3" id="KW-1185">Reference proteome</keyword>
<evidence type="ECO:0000256" key="1">
    <source>
        <dbReference type="SAM" id="MobiDB-lite"/>
    </source>
</evidence>
<dbReference type="PATRIC" id="fig|361041.3.peg.384"/>
<feature type="region of interest" description="Disordered" evidence="1">
    <location>
        <begin position="42"/>
        <end position="61"/>
    </location>
</feature>
<dbReference type="Proteomes" id="UP000033514">
    <property type="component" value="Unassembled WGS sequence"/>
</dbReference>
<gene>
    <name evidence="2" type="ORF">VW35_05350</name>
</gene>
<proteinExistence type="predicted"/>
<evidence type="ECO:0000313" key="2">
    <source>
        <dbReference type="EMBL" id="KKB79903.1"/>
    </source>
</evidence>
<protein>
    <submittedName>
        <fullName evidence="2">Uncharacterized protein</fullName>
    </submittedName>
</protein>
<comment type="caution">
    <text evidence="2">The sequence shown here is derived from an EMBL/GenBank/DDBJ whole genome shotgun (WGS) entry which is preliminary data.</text>
</comment>
<dbReference type="EMBL" id="LAJG01000014">
    <property type="protein sequence ID" value="KKB79903.1"/>
    <property type="molecule type" value="Genomic_DNA"/>
</dbReference>
<name>A0A0F5LC27_9HYPH</name>